<keyword evidence="4 14" id="KW-1003">Cell membrane</keyword>
<dbReference type="GO" id="GO:0048034">
    <property type="term" value="P:heme O biosynthetic process"/>
    <property type="evidence" value="ECO:0007669"/>
    <property type="project" value="UniProtKB-UniRule"/>
</dbReference>
<comment type="function">
    <text evidence="14">Converts heme B (protoheme IX) to heme O by substitution of the vinyl group on carbon 2 of heme B porphyrin ring with a hydroxyethyl farnesyl side group.</text>
</comment>
<evidence type="ECO:0000256" key="9">
    <source>
        <dbReference type="ARBA" id="ARBA00023136"/>
    </source>
</evidence>
<dbReference type="InterPro" id="IPR044878">
    <property type="entry name" value="UbiA_sf"/>
</dbReference>
<reference evidence="15" key="2">
    <citation type="submission" date="2020-09" db="EMBL/GenBank/DDBJ databases">
        <authorList>
            <person name="Sun Q."/>
            <person name="Zhou Y."/>
        </authorList>
    </citation>
    <scope>NUCLEOTIDE SEQUENCE</scope>
    <source>
        <strain evidence="15">CGMCC 1.15371</strain>
    </source>
</reference>
<evidence type="ECO:0000256" key="8">
    <source>
        <dbReference type="ARBA" id="ARBA00023133"/>
    </source>
</evidence>
<comment type="catalytic activity">
    <reaction evidence="13 14">
        <text>heme b + (2E,6E)-farnesyl diphosphate + H2O = Fe(II)-heme o + diphosphate</text>
        <dbReference type="Rhea" id="RHEA:28070"/>
        <dbReference type="ChEBI" id="CHEBI:15377"/>
        <dbReference type="ChEBI" id="CHEBI:33019"/>
        <dbReference type="ChEBI" id="CHEBI:60344"/>
        <dbReference type="ChEBI" id="CHEBI:60530"/>
        <dbReference type="ChEBI" id="CHEBI:175763"/>
        <dbReference type="EC" id="2.5.1.141"/>
    </reaction>
</comment>
<dbReference type="EMBL" id="BMIR01000010">
    <property type="protein sequence ID" value="GGE44124.1"/>
    <property type="molecule type" value="Genomic_DNA"/>
</dbReference>
<evidence type="ECO:0000313" key="16">
    <source>
        <dbReference type="Proteomes" id="UP000628775"/>
    </source>
</evidence>
<feature type="transmembrane region" description="Helical" evidence="14">
    <location>
        <begin position="152"/>
        <end position="171"/>
    </location>
</feature>
<reference evidence="15" key="1">
    <citation type="journal article" date="2014" name="Int. J. Syst. Evol. Microbiol.">
        <title>Complete genome sequence of Corynebacterium casei LMG S-19264T (=DSM 44701T), isolated from a smear-ripened cheese.</title>
        <authorList>
            <consortium name="US DOE Joint Genome Institute (JGI-PGF)"/>
            <person name="Walter F."/>
            <person name="Albersmeier A."/>
            <person name="Kalinowski J."/>
            <person name="Ruckert C."/>
        </authorList>
    </citation>
    <scope>NUCLEOTIDE SEQUENCE</scope>
    <source>
        <strain evidence="15">CGMCC 1.15371</strain>
    </source>
</reference>
<dbReference type="InterPro" id="IPR000537">
    <property type="entry name" value="UbiA_prenyltransferase"/>
</dbReference>
<feature type="transmembrane region" description="Helical" evidence="14">
    <location>
        <begin position="56"/>
        <end position="77"/>
    </location>
</feature>
<dbReference type="NCBIfam" id="TIGR01473">
    <property type="entry name" value="cyoE_ctaB"/>
    <property type="match status" value="1"/>
</dbReference>
<name>A0A8J2YI23_9BACL</name>
<feature type="transmembrane region" description="Helical" evidence="14">
    <location>
        <begin position="127"/>
        <end position="145"/>
    </location>
</feature>
<feature type="transmembrane region" description="Helical" evidence="14">
    <location>
        <begin position="31"/>
        <end position="50"/>
    </location>
</feature>
<feature type="transmembrane region" description="Helical" evidence="14">
    <location>
        <begin position="177"/>
        <end position="200"/>
    </location>
</feature>
<dbReference type="EC" id="2.5.1.141" evidence="3 14"/>
<evidence type="ECO:0000256" key="14">
    <source>
        <dbReference type="HAMAP-Rule" id="MF_00154"/>
    </source>
</evidence>
<evidence type="ECO:0000256" key="2">
    <source>
        <dbReference type="ARBA" id="ARBA00004919"/>
    </source>
</evidence>
<evidence type="ECO:0000256" key="7">
    <source>
        <dbReference type="ARBA" id="ARBA00022989"/>
    </source>
</evidence>
<evidence type="ECO:0000256" key="5">
    <source>
        <dbReference type="ARBA" id="ARBA00022679"/>
    </source>
</evidence>
<evidence type="ECO:0000256" key="1">
    <source>
        <dbReference type="ARBA" id="ARBA00004651"/>
    </source>
</evidence>
<feature type="transmembrane region" description="Helical" evidence="14">
    <location>
        <begin position="226"/>
        <end position="243"/>
    </location>
</feature>
<evidence type="ECO:0000256" key="6">
    <source>
        <dbReference type="ARBA" id="ARBA00022692"/>
    </source>
</evidence>
<keyword evidence="8 14" id="KW-0350">Heme biosynthesis</keyword>
<evidence type="ECO:0000256" key="3">
    <source>
        <dbReference type="ARBA" id="ARBA00012292"/>
    </source>
</evidence>
<dbReference type="Pfam" id="PF01040">
    <property type="entry name" value="UbiA"/>
    <property type="match status" value="1"/>
</dbReference>
<dbReference type="InterPro" id="IPR006369">
    <property type="entry name" value="Protohaem_IX_farnesylTrfase"/>
</dbReference>
<evidence type="ECO:0000256" key="11">
    <source>
        <dbReference type="ARBA" id="ARBA00040810"/>
    </source>
</evidence>
<dbReference type="Gene3D" id="1.10.357.140">
    <property type="entry name" value="UbiA prenyltransferase"/>
    <property type="match status" value="1"/>
</dbReference>
<dbReference type="NCBIfam" id="NF003349">
    <property type="entry name" value="PRK04375.1-2"/>
    <property type="match status" value="1"/>
</dbReference>
<evidence type="ECO:0000256" key="13">
    <source>
        <dbReference type="ARBA" id="ARBA00047690"/>
    </source>
</evidence>
<accession>A0A8J2YI23</accession>
<keyword evidence="7 14" id="KW-1133">Transmembrane helix</keyword>
<dbReference type="RefSeq" id="WP_188694057.1">
    <property type="nucleotide sequence ID" value="NZ_BMIR01000010.1"/>
</dbReference>
<feature type="transmembrane region" description="Helical" evidence="14">
    <location>
        <begin position="98"/>
        <end position="121"/>
    </location>
</feature>
<comment type="subcellular location">
    <subcellularLocation>
        <location evidence="1 14">Cell membrane</location>
        <topology evidence="1 14">Multi-pass membrane protein</topology>
    </subcellularLocation>
</comment>
<feature type="transmembrane region" description="Helical" evidence="14">
    <location>
        <begin position="249"/>
        <end position="271"/>
    </location>
</feature>
<dbReference type="InterPro" id="IPR030470">
    <property type="entry name" value="UbiA_prenylTrfase_CS"/>
</dbReference>
<keyword evidence="5 14" id="KW-0808">Transferase</keyword>
<comment type="similarity">
    <text evidence="14">Belongs to the UbiA prenyltransferase family. Protoheme IX farnesyltransferase subfamily.</text>
</comment>
<dbReference type="GO" id="GO:0005886">
    <property type="term" value="C:plasma membrane"/>
    <property type="evidence" value="ECO:0007669"/>
    <property type="project" value="UniProtKB-SubCell"/>
</dbReference>
<dbReference type="PANTHER" id="PTHR43448:SF7">
    <property type="entry name" value="4-HYDROXYBENZOATE SOLANESYLTRANSFERASE"/>
    <property type="match status" value="1"/>
</dbReference>
<organism evidence="15 16">
    <name type="scientific">Pullulanibacillus camelliae</name>
    <dbReference type="NCBI Taxonomy" id="1707096"/>
    <lineage>
        <taxon>Bacteria</taxon>
        <taxon>Bacillati</taxon>
        <taxon>Bacillota</taxon>
        <taxon>Bacilli</taxon>
        <taxon>Bacillales</taxon>
        <taxon>Sporolactobacillaceae</taxon>
        <taxon>Pullulanibacillus</taxon>
    </lineage>
</organism>
<dbReference type="UniPathway" id="UPA00834">
    <property type="reaction ID" value="UER00712"/>
</dbReference>
<dbReference type="PANTHER" id="PTHR43448">
    <property type="entry name" value="PROTOHEME IX FARNESYLTRANSFERASE, MITOCHONDRIAL"/>
    <property type="match status" value="1"/>
</dbReference>
<gene>
    <name evidence="14 15" type="primary">ctaB</name>
    <name evidence="15" type="ORF">GCM10011391_23650</name>
</gene>
<evidence type="ECO:0000256" key="4">
    <source>
        <dbReference type="ARBA" id="ARBA00022475"/>
    </source>
</evidence>
<keyword evidence="9 14" id="KW-0472">Membrane</keyword>
<comment type="subunit">
    <text evidence="14">Interacts with CtaA.</text>
</comment>
<evidence type="ECO:0000313" key="15">
    <source>
        <dbReference type="EMBL" id="GGE44124.1"/>
    </source>
</evidence>
<comment type="pathway">
    <text evidence="2 14">Porphyrin-containing compound metabolism; heme O biosynthesis; heme O from protoheme: step 1/1.</text>
</comment>
<keyword evidence="6 14" id="KW-0812">Transmembrane</keyword>
<proteinExistence type="inferred from homology"/>
<comment type="caution">
    <text evidence="15">The sequence shown here is derived from an EMBL/GenBank/DDBJ whole genome shotgun (WGS) entry which is preliminary data.</text>
</comment>
<dbReference type="Proteomes" id="UP000628775">
    <property type="component" value="Unassembled WGS sequence"/>
</dbReference>
<dbReference type="GO" id="GO:0008495">
    <property type="term" value="F:protoheme IX farnesyltransferase activity"/>
    <property type="evidence" value="ECO:0007669"/>
    <property type="project" value="UniProtKB-UniRule"/>
</dbReference>
<evidence type="ECO:0000256" key="12">
    <source>
        <dbReference type="ARBA" id="ARBA00042475"/>
    </source>
</evidence>
<dbReference type="HAMAP" id="MF_00154">
    <property type="entry name" value="CyoE_CtaB"/>
    <property type="match status" value="1"/>
</dbReference>
<dbReference type="AlphaFoldDB" id="A0A8J2YI23"/>
<dbReference type="PROSITE" id="PS00943">
    <property type="entry name" value="UBIA"/>
    <property type="match status" value="1"/>
</dbReference>
<feature type="transmembrane region" description="Helical" evidence="14">
    <location>
        <begin position="283"/>
        <end position="303"/>
    </location>
</feature>
<sequence length="304" mass="33532">MAFSQTKAAAMSKTALTDLMKQYVILTKPRINALLLFTAYVAAIVASDGFPSPTTTFTLIGGLGLSAAGSAVINMWYDRDIDAIMSRTKARPLPQGYLSPNHALIFGLALQAMSLAIFLLFSNPLSAILSFSGFIYYAVIYTMWLKRRTPQNIVIGGGAGALPPLIGWSIVTDSISMTAIMMFLIIFFWTPSHFWSLALYKNEDYKRAKVPMMPVVKGASQTKIQCLCYAGILALTSTGLAYFHSFGPMYLFITVALNSWFLLLHIQLLLAPHNEMKRAKQTFISSLIYLPALFSLMVICVLFS</sequence>
<dbReference type="CDD" id="cd13957">
    <property type="entry name" value="PT_UbiA_Cox10"/>
    <property type="match status" value="1"/>
</dbReference>
<protein>
    <recommendedName>
        <fullName evidence="11 14">Protoheme IX farnesyltransferase</fullName>
        <ecNumber evidence="3 14">2.5.1.141</ecNumber>
    </recommendedName>
    <alternativeName>
        <fullName evidence="12 14">Heme B farnesyltransferase</fullName>
    </alternativeName>
    <alternativeName>
        <fullName evidence="10 14">Heme O synthase</fullName>
    </alternativeName>
</protein>
<evidence type="ECO:0000256" key="10">
    <source>
        <dbReference type="ARBA" id="ARBA00030253"/>
    </source>
</evidence>
<keyword evidence="16" id="KW-1185">Reference proteome</keyword>
<comment type="miscellaneous">
    <text evidence="14">Carbon 2 of the heme B porphyrin ring is defined according to the Fischer nomenclature.</text>
</comment>